<evidence type="ECO:0000256" key="4">
    <source>
        <dbReference type="ARBA" id="ARBA00022729"/>
    </source>
</evidence>
<keyword evidence="7" id="KW-0804">Transcription</keyword>
<sequence length="715" mass="81118">MRKALPDLFGSAFSEIKASKRMKKQKLRLYRPVSAFFSLLLRIIINYNGRINTGKWRVIATMMRKELMILWNHASVKVLDVRHQIVQPGEKITAYQLPASVFLFTVRGRAVVQLNDVMYPVHTFHVIHGGKGLTLNVSVTDNEWESYIIFYKAIIPLPSRQEIMNLLKSRNWFLSPYSIVPQQPITLLDKLDHLRSVWNSGDEDELRQLRAKGWFHLFVCELLDQMDEQEEGITQHDLVFLAKQYIHQHYAEPITLAAIAQTLNYSIPYLSKQFKRQTGHSPIDYLIGVRLEKAKDLLVRTDATLQEVAEGVGYTDFSYFIRAFKKYTGLTPGQFKEQALYVDEGSEYPMKRLRSELVFLSNETYNLIVVENHSQRDRGIDVKGRMHKLVLGLALLLSACSGTTTGSSGTQHATPVATSATEATSQPTEQQWPRTYVDALGKEVVIPKEPKRIVVTHFGMMEYFFALETPPIASTLADRMLTTFETLKPYASTATVKDIGEVRTPNLEMMADLNPDLIVAFSGTHNEVYADLSSISPVAMINNTEERSWTETLREYAKLIGKEQMAEDYITNLQTLMGEAREKLAKHKDKSVTFLRATGDGSTFYVLDDNDVSYAYDQETGLGLKSPGQYKLEGDVISLEGVTVLNPDYIFVVDHADRMDKTMAELNQSKVWQSLKAVNEKHVFPLDVSISTKGPLAIKYATNKVLEYISTNESF</sequence>
<evidence type="ECO:0000256" key="2">
    <source>
        <dbReference type="ARBA" id="ARBA00008814"/>
    </source>
</evidence>
<feature type="domain" description="HTH araC/xylS-type" evidence="9">
    <location>
        <begin position="240"/>
        <end position="338"/>
    </location>
</feature>
<dbReference type="PANTHER" id="PTHR30532">
    <property type="entry name" value="IRON III DICITRATE-BINDING PERIPLASMIC PROTEIN"/>
    <property type="match status" value="1"/>
</dbReference>
<feature type="domain" description="Fe/B12 periplasmic-binding" evidence="10">
    <location>
        <begin position="452"/>
        <end position="713"/>
    </location>
</feature>
<evidence type="ECO:0000313" key="11">
    <source>
        <dbReference type="EMBL" id="PSK02833.1"/>
    </source>
</evidence>
<dbReference type="EMBL" id="PXZO01000067">
    <property type="protein sequence ID" value="PSK02833.1"/>
    <property type="molecule type" value="Genomic_DNA"/>
</dbReference>
<dbReference type="PANTHER" id="PTHR30532:SF24">
    <property type="entry name" value="FERRIC ENTEROBACTIN-BINDING PERIPLASMIC PROTEIN FEPB"/>
    <property type="match status" value="1"/>
</dbReference>
<dbReference type="SUPFAM" id="SSF46689">
    <property type="entry name" value="Homeodomain-like"/>
    <property type="match status" value="2"/>
</dbReference>
<dbReference type="InterPro" id="IPR051313">
    <property type="entry name" value="Bact_iron-sidero_bind"/>
</dbReference>
<dbReference type="Pfam" id="PF01497">
    <property type="entry name" value="Peripla_BP_2"/>
    <property type="match status" value="1"/>
</dbReference>
<organism evidence="11 12">
    <name type="scientific">Brevibacillus porteri</name>
    <dbReference type="NCBI Taxonomy" id="2126350"/>
    <lineage>
        <taxon>Bacteria</taxon>
        <taxon>Bacillati</taxon>
        <taxon>Bacillota</taxon>
        <taxon>Bacilli</taxon>
        <taxon>Bacillales</taxon>
        <taxon>Paenibacillaceae</taxon>
        <taxon>Brevibacillus</taxon>
    </lineage>
</organism>
<evidence type="ECO:0000256" key="3">
    <source>
        <dbReference type="ARBA" id="ARBA00022448"/>
    </source>
</evidence>
<dbReference type="PROSITE" id="PS00041">
    <property type="entry name" value="HTH_ARAC_FAMILY_1"/>
    <property type="match status" value="1"/>
</dbReference>
<dbReference type="PROSITE" id="PS50983">
    <property type="entry name" value="FE_B12_PBP"/>
    <property type="match status" value="1"/>
</dbReference>
<dbReference type="InterPro" id="IPR002491">
    <property type="entry name" value="ABC_transptr_periplasmic_BD"/>
</dbReference>
<dbReference type="InterPro" id="IPR018062">
    <property type="entry name" value="HTH_AraC-typ_CS"/>
</dbReference>
<dbReference type="PRINTS" id="PR00032">
    <property type="entry name" value="HTHARAC"/>
</dbReference>
<evidence type="ECO:0000256" key="1">
    <source>
        <dbReference type="ARBA" id="ARBA00004196"/>
    </source>
</evidence>
<comment type="caution">
    <text evidence="11">The sequence shown here is derived from an EMBL/GenBank/DDBJ whole genome shotgun (WGS) entry which is preliminary data.</text>
</comment>
<keyword evidence="6" id="KW-0238">DNA-binding</keyword>
<feature type="compositionally biased region" description="Polar residues" evidence="8">
    <location>
        <begin position="411"/>
        <end position="430"/>
    </location>
</feature>
<dbReference type="SUPFAM" id="SSF53807">
    <property type="entry name" value="Helical backbone' metal receptor"/>
    <property type="match status" value="1"/>
</dbReference>
<feature type="region of interest" description="Disordered" evidence="8">
    <location>
        <begin position="405"/>
        <end position="430"/>
    </location>
</feature>
<evidence type="ECO:0000256" key="8">
    <source>
        <dbReference type="SAM" id="MobiDB-lite"/>
    </source>
</evidence>
<evidence type="ECO:0008006" key="13">
    <source>
        <dbReference type="Google" id="ProtNLM"/>
    </source>
</evidence>
<comment type="similarity">
    <text evidence="2">Belongs to the bacterial solute-binding protein 8 family.</text>
</comment>
<evidence type="ECO:0000259" key="10">
    <source>
        <dbReference type="PROSITE" id="PS50983"/>
    </source>
</evidence>
<dbReference type="PROSITE" id="PS01124">
    <property type="entry name" value="HTH_ARAC_FAMILY_2"/>
    <property type="match status" value="1"/>
</dbReference>
<accession>A0ABX5FHN8</accession>
<evidence type="ECO:0000313" key="12">
    <source>
        <dbReference type="Proteomes" id="UP000241645"/>
    </source>
</evidence>
<dbReference type="Proteomes" id="UP000241645">
    <property type="component" value="Unassembled WGS sequence"/>
</dbReference>
<name>A0ABX5FHN8_9BACL</name>
<evidence type="ECO:0000256" key="6">
    <source>
        <dbReference type="ARBA" id="ARBA00023125"/>
    </source>
</evidence>
<keyword evidence="12" id="KW-1185">Reference proteome</keyword>
<evidence type="ECO:0000256" key="7">
    <source>
        <dbReference type="ARBA" id="ARBA00023163"/>
    </source>
</evidence>
<keyword evidence="5" id="KW-0805">Transcription regulation</keyword>
<keyword evidence="3" id="KW-0813">Transport</keyword>
<dbReference type="SMART" id="SM00342">
    <property type="entry name" value="HTH_ARAC"/>
    <property type="match status" value="1"/>
</dbReference>
<evidence type="ECO:0000256" key="5">
    <source>
        <dbReference type="ARBA" id="ARBA00023015"/>
    </source>
</evidence>
<dbReference type="Gene3D" id="3.40.50.1980">
    <property type="entry name" value="Nitrogenase molybdenum iron protein domain"/>
    <property type="match status" value="2"/>
</dbReference>
<protein>
    <recommendedName>
        <fullName evidence="13">ABC transporter substrate-binding protein</fullName>
    </recommendedName>
</protein>
<reference evidence="11 12" key="1">
    <citation type="submission" date="2018-03" db="EMBL/GenBank/DDBJ databases">
        <title>Brevisbacillus phylogenomics.</title>
        <authorList>
            <person name="Dunlap C."/>
        </authorList>
    </citation>
    <scope>NUCLEOTIDE SEQUENCE [LARGE SCALE GENOMIC DNA]</scope>
    <source>
        <strain evidence="11 12">NRRL B-41110</strain>
    </source>
</reference>
<dbReference type="InterPro" id="IPR009057">
    <property type="entry name" value="Homeodomain-like_sf"/>
</dbReference>
<gene>
    <name evidence="11" type="ORF">C7R92_29715</name>
</gene>
<dbReference type="InterPro" id="IPR018060">
    <property type="entry name" value="HTH_AraC"/>
</dbReference>
<keyword evidence="4" id="KW-0732">Signal</keyword>
<proteinExistence type="inferred from homology"/>
<dbReference type="Gene3D" id="1.10.10.60">
    <property type="entry name" value="Homeodomain-like"/>
    <property type="match status" value="2"/>
</dbReference>
<comment type="subcellular location">
    <subcellularLocation>
        <location evidence="1">Cell envelope</location>
    </subcellularLocation>
</comment>
<dbReference type="InterPro" id="IPR020449">
    <property type="entry name" value="Tscrpt_reg_AraC-type_HTH"/>
</dbReference>
<evidence type="ECO:0000259" key="9">
    <source>
        <dbReference type="PROSITE" id="PS01124"/>
    </source>
</evidence>
<dbReference type="Pfam" id="PF12833">
    <property type="entry name" value="HTH_18"/>
    <property type="match status" value="1"/>
</dbReference>